<evidence type="ECO:0000313" key="18">
    <source>
        <dbReference type="EMBL" id="CBX31301.1"/>
    </source>
</evidence>
<dbReference type="Gene3D" id="3.30.420.10">
    <property type="entry name" value="Ribonuclease H-like superfamily/Ribonuclease H"/>
    <property type="match status" value="1"/>
</dbReference>
<evidence type="ECO:0000256" key="10">
    <source>
        <dbReference type="ARBA" id="ARBA00022723"/>
    </source>
</evidence>
<keyword evidence="12 14" id="KW-0378">Hydrolase</keyword>
<evidence type="ECO:0000256" key="14">
    <source>
        <dbReference type="HAMAP-Rule" id="MF_00052"/>
    </source>
</evidence>
<evidence type="ECO:0000256" key="16">
    <source>
        <dbReference type="RuleBase" id="RU003515"/>
    </source>
</evidence>
<dbReference type="PANTHER" id="PTHR10954:SF18">
    <property type="entry name" value="RIBONUCLEASE HII"/>
    <property type="match status" value="1"/>
</dbReference>
<dbReference type="NCBIfam" id="NF000595">
    <property type="entry name" value="PRK00015.1-3"/>
    <property type="match status" value="1"/>
</dbReference>
<evidence type="ECO:0000256" key="13">
    <source>
        <dbReference type="ARBA" id="ARBA00023211"/>
    </source>
</evidence>
<evidence type="ECO:0000256" key="12">
    <source>
        <dbReference type="ARBA" id="ARBA00022801"/>
    </source>
</evidence>
<keyword evidence="11 14" id="KW-0255">Endonuclease</keyword>
<evidence type="ECO:0000256" key="4">
    <source>
        <dbReference type="ARBA" id="ARBA00004496"/>
    </source>
</evidence>
<reference evidence="18" key="1">
    <citation type="journal article" date="2011" name="Environ. Microbiol.">
        <title>Genomic insights into the metabolic potential of the polycyclic aromatic hydrocarbon degrading sulfate-reducing Deltaproteobacterium N47.</title>
        <authorList>
            <person name="Bergmann F."/>
            <person name="Selesi D."/>
            <person name="Weinmaier T."/>
            <person name="Tischler P."/>
            <person name="Rattei T."/>
            <person name="Meckenstock R.U."/>
        </authorList>
    </citation>
    <scope>NUCLEOTIDE SEQUENCE</scope>
</reference>
<comment type="cofactor">
    <cofactor evidence="14 15">
        <name>Mn(2+)</name>
        <dbReference type="ChEBI" id="CHEBI:29035"/>
    </cofactor>
    <cofactor evidence="14 15">
        <name>Mg(2+)</name>
        <dbReference type="ChEBI" id="CHEBI:18420"/>
    </cofactor>
    <text evidence="14 15">Manganese or magnesium. Binds 1 divalent metal ion per monomer in the absence of substrate. May bind a second metal ion after substrate binding.</text>
</comment>
<dbReference type="PROSITE" id="PS51975">
    <property type="entry name" value="RNASE_H_2"/>
    <property type="match status" value="1"/>
</dbReference>
<evidence type="ECO:0000256" key="3">
    <source>
        <dbReference type="ARBA" id="ARBA00004065"/>
    </source>
</evidence>
<feature type="domain" description="RNase H type-2" evidence="17">
    <location>
        <begin position="18"/>
        <end position="207"/>
    </location>
</feature>
<evidence type="ECO:0000256" key="1">
    <source>
        <dbReference type="ARBA" id="ARBA00000077"/>
    </source>
</evidence>
<dbReference type="GO" id="GO:0043137">
    <property type="term" value="P:DNA replication, removal of RNA primer"/>
    <property type="evidence" value="ECO:0007669"/>
    <property type="project" value="TreeGrafter"/>
</dbReference>
<dbReference type="InterPro" id="IPR022898">
    <property type="entry name" value="RNase_HII"/>
</dbReference>
<dbReference type="NCBIfam" id="NF000594">
    <property type="entry name" value="PRK00015.1-1"/>
    <property type="match status" value="1"/>
</dbReference>
<evidence type="ECO:0000259" key="17">
    <source>
        <dbReference type="PROSITE" id="PS51975"/>
    </source>
</evidence>
<dbReference type="SUPFAM" id="SSF53098">
    <property type="entry name" value="Ribonuclease H-like"/>
    <property type="match status" value="1"/>
</dbReference>
<dbReference type="CDD" id="cd07182">
    <property type="entry name" value="RNase_HII_bacteria_HII_like"/>
    <property type="match status" value="1"/>
</dbReference>
<evidence type="ECO:0000256" key="8">
    <source>
        <dbReference type="ARBA" id="ARBA00022490"/>
    </source>
</evidence>
<comment type="subcellular location">
    <subcellularLocation>
        <location evidence="4 14">Cytoplasm</location>
    </subcellularLocation>
</comment>
<dbReference type="GO" id="GO:0004523">
    <property type="term" value="F:RNA-DNA hybrid ribonuclease activity"/>
    <property type="evidence" value="ECO:0007669"/>
    <property type="project" value="UniProtKB-UniRule"/>
</dbReference>
<dbReference type="Pfam" id="PF01351">
    <property type="entry name" value="RNase_HII"/>
    <property type="match status" value="1"/>
</dbReference>
<dbReference type="GO" id="GO:0005737">
    <property type="term" value="C:cytoplasm"/>
    <property type="evidence" value="ECO:0007669"/>
    <property type="project" value="UniProtKB-SubCell"/>
</dbReference>
<gene>
    <name evidence="14" type="primary">rnhB</name>
    <name evidence="18" type="ORF">N47_E48130</name>
</gene>
<feature type="binding site" evidence="14 15">
    <location>
        <position position="116"/>
    </location>
    <ligand>
        <name>a divalent metal cation</name>
        <dbReference type="ChEBI" id="CHEBI:60240"/>
    </ligand>
</feature>
<dbReference type="InterPro" id="IPR012337">
    <property type="entry name" value="RNaseH-like_sf"/>
</dbReference>
<evidence type="ECO:0000256" key="15">
    <source>
        <dbReference type="PROSITE-ProRule" id="PRU01319"/>
    </source>
</evidence>
<evidence type="ECO:0000256" key="9">
    <source>
        <dbReference type="ARBA" id="ARBA00022722"/>
    </source>
</evidence>
<comment type="function">
    <text evidence="3 14 16">Endonuclease that specifically degrades the RNA of RNA-DNA hybrids.</text>
</comment>
<keyword evidence="9 14" id="KW-0540">Nuclease</keyword>
<dbReference type="HAMAP" id="MF_00052_B">
    <property type="entry name" value="RNase_HII_B"/>
    <property type="match status" value="1"/>
</dbReference>
<evidence type="ECO:0000256" key="7">
    <source>
        <dbReference type="ARBA" id="ARBA00019179"/>
    </source>
</evidence>
<evidence type="ECO:0000256" key="5">
    <source>
        <dbReference type="ARBA" id="ARBA00007383"/>
    </source>
</evidence>
<dbReference type="GO" id="GO:0003723">
    <property type="term" value="F:RNA binding"/>
    <property type="evidence" value="ECO:0007669"/>
    <property type="project" value="UniProtKB-UniRule"/>
</dbReference>
<evidence type="ECO:0000256" key="2">
    <source>
        <dbReference type="ARBA" id="ARBA00001946"/>
    </source>
</evidence>
<sequence length="214" mass="23723">MGNNLWAYELSAFEKGYNKIAGVDEAGRGPIAGPVVSAAVILPFSYPIEGVTDSKKLTPKKRDYLYNIIYERAVSIGIGIVDPAEIERINILRASLLSMSIAVQNLSPESDYLLIDGIFPIPHTLSQQPIPHGDSLSLSVAAASIVAKVTRDRLMERYHYEYPEYGFIKHKGYPTKEHKEAIRRSGCCPIHRRSFKGVKEVISQTDSCCEPLVS</sequence>
<dbReference type="AlphaFoldDB" id="E1YJ47"/>
<dbReference type="GO" id="GO:0006298">
    <property type="term" value="P:mismatch repair"/>
    <property type="evidence" value="ECO:0007669"/>
    <property type="project" value="TreeGrafter"/>
</dbReference>
<dbReference type="InterPro" id="IPR036397">
    <property type="entry name" value="RNaseH_sf"/>
</dbReference>
<feature type="binding site" evidence="14 15">
    <location>
        <position position="25"/>
    </location>
    <ligand>
        <name>a divalent metal cation</name>
        <dbReference type="ChEBI" id="CHEBI:60240"/>
    </ligand>
</feature>
<dbReference type="EMBL" id="FR695877">
    <property type="protein sequence ID" value="CBX31301.1"/>
    <property type="molecule type" value="Genomic_DNA"/>
</dbReference>
<feature type="binding site" evidence="14 15">
    <location>
        <position position="24"/>
    </location>
    <ligand>
        <name>a divalent metal cation</name>
        <dbReference type="ChEBI" id="CHEBI:60240"/>
    </ligand>
</feature>
<dbReference type="InterPro" id="IPR024567">
    <property type="entry name" value="RNase_HII/HIII_dom"/>
</dbReference>
<dbReference type="FunFam" id="3.30.420.10:FF:000006">
    <property type="entry name" value="Ribonuclease HII"/>
    <property type="match status" value="1"/>
</dbReference>
<comment type="cofactor">
    <cofactor evidence="2">
        <name>Mg(2+)</name>
        <dbReference type="ChEBI" id="CHEBI:18420"/>
    </cofactor>
</comment>
<dbReference type="EC" id="3.1.26.4" evidence="6 14"/>
<name>E1YJ47_9BACT</name>
<dbReference type="InterPro" id="IPR001352">
    <property type="entry name" value="RNase_HII/HIII"/>
</dbReference>
<proteinExistence type="inferred from homology"/>
<dbReference type="PANTHER" id="PTHR10954">
    <property type="entry name" value="RIBONUCLEASE H2 SUBUNIT A"/>
    <property type="match status" value="1"/>
</dbReference>
<organism evidence="18">
    <name type="scientific">uncultured Desulfobacterium sp</name>
    <dbReference type="NCBI Taxonomy" id="201089"/>
    <lineage>
        <taxon>Bacteria</taxon>
        <taxon>Pseudomonadati</taxon>
        <taxon>Thermodesulfobacteriota</taxon>
        <taxon>Desulfobacteria</taxon>
        <taxon>Desulfobacterales</taxon>
        <taxon>Desulfobacteriaceae</taxon>
        <taxon>Desulfobacterium</taxon>
        <taxon>environmental samples</taxon>
    </lineage>
</organism>
<dbReference type="GO" id="GO:0030145">
    <property type="term" value="F:manganese ion binding"/>
    <property type="evidence" value="ECO:0007669"/>
    <property type="project" value="UniProtKB-UniRule"/>
</dbReference>
<comment type="similarity">
    <text evidence="5 14 16">Belongs to the RNase HII family.</text>
</comment>
<keyword evidence="8 14" id="KW-0963">Cytoplasm</keyword>
<dbReference type="GO" id="GO:0032299">
    <property type="term" value="C:ribonuclease H2 complex"/>
    <property type="evidence" value="ECO:0007669"/>
    <property type="project" value="TreeGrafter"/>
</dbReference>
<accession>E1YJ47</accession>
<keyword evidence="13 14" id="KW-0464">Manganese</keyword>
<comment type="catalytic activity">
    <reaction evidence="1 14 15 16">
        <text>Endonucleolytic cleavage to 5'-phosphomonoester.</text>
        <dbReference type="EC" id="3.1.26.4"/>
    </reaction>
</comment>
<evidence type="ECO:0000256" key="11">
    <source>
        <dbReference type="ARBA" id="ARBA00022759"/>
    </source>
</evidence>
<protein>
    <recommendedName>
        <fullName evidence="7 14">Ribonuclease HII</fullName>
        <shortName evidence="14">RNase HII</shortName>
        <ecNumber evidence="6 14">3.1.26.4</ecNumber>
    </recommendedName>
</protein>
<keyword evidence="10 14" id="KW-0479">Metal-binding</keyword>
<evidence type="ECO:0000256" key="6">
    <source>
        <dbReference type="ARBA" id="ARBA00012180"/>
    </source>
</evidence>